<feature type="transmembrane region" description="Helical" evidence="1">
    <location>
        <begin position="66"/>
        <end position="89"/>
    </location>
</feature>
<dbReference type="EMBL" id="JACJST010000003">
    <property type="protein sequence ID" value="MBD2567248.1"/>
    <property type="molecule type" value="Genomic_DNA"/>
</dbReference>
<proteinExistence type="predicted"/>
<reference evidence="2 3" key="1">
    <citation type="journal article" date="2020" name="ISME J.">
        <title>Comparative genomics reveals insights into cyanobacterial evolution and habitat adaptation.</title>
        <authorList>
            <person name="Chen M.Y."/>
            <person name="Teng W.K."/>
            <person name="Zhao L."/>
            <person name="Hu C.X."/>
            <person name="Zhou Y.K."/>
            <person name="Han B.P."/>
            <person name="Song L.R."/>
            <person name="Shu W.S."/>
        </authorList>
    </citation>
    <scope>NUCLEOTIDE SEQUENCE [LARGE SCALE GENOMIC DNA]</scope>
    <source>
        <strain evidence="2 3">FACHB-196</strain>
    </source>
</reference>
<name>A0ABR8FCE5_9NOST</name>
<keyword evidence="1" id="KW-1133">Transmembrane helix</keyword>
<comment type="caution">
    <text evidence="2">The sequence shown here is derived from an EMBL/GenBank/DDBJ whole genome shotgun (WGS) entry which is preliminary data.</text>
</comment>
<evidence type="ECO:0000313" key="2">
    <source>
        <dbReference type="EMBL" id="MBD2567248.1"/>
    </source>
</evidence>
<keyword evidence="1" id="KW-0812">Transmembrane</keyword>
<dbReference type="RefSeq" id="WP_190712029.1">
    <property type="nucleotide sequence ID" value="NZ_JACJST010000003.1"/>
</dbReference>
<evidence type="ECO:0000313" key="3">
    <source>
        <dbReference type="Proteomes" id="UP000640531"/>
    </source>
</evidence>
<protein>
    <submittedName>
        <fullName evidence="2">Uncharacterized protein</fullName>
    </submittedName>
</protein>
<accession>A0ABR8FCE5</accession>
<gene>
    <name evidence="2" type="ORF">H6G59_04925</name>
</gene>
<sequence length="102" mass="11724">MSNSTLGLIRRWSDAGRWGDTGTRRWWGGEDAEMVGRGEGKTRRWWDAGTRRKLRITCHLSPVTCFLPSAFCLLPSAFCLLTSAVGVGFRRKRYLELYRLKI</sequence>
<keyword evidence="3" id="KW-1185">Reference proteome</keyword>
<organism evidence="2 3">
    <name type="scientific">Anabaena lutea FACHB-196</name>
    <dbReference type="NCBI Taxonomy" id="2692881"/>
    <lineage>
        <taxon>Bacteria</taxon>
        <taxon>Bacillati</taxon>
        <taxon>Cyanobacteriota</taxon>
        <taxon>Cyanophyceae</taxon>
        <taxon>Nostocales</taxon>
        <taxon>Nostocaceae</taxon>
        <taxon>Anabaena</taxon>
    </lineage>
</organism>
<keyword evidence="1" id="KW-0472">Membrane</keyword>
<evidence type="ECO:0000256" key="1">
    <source>
        <dbReference type="SAM" id="Phobius"/>
    </source>
</evidence>
<dbReference type="Proteomes" id="UP000640531">
    <property type="component" value="Unassembled WGS sequence"/>
</dbReference>